<dbReference type="InterPro" id="IPR007312">
    <property type="entry name" value="Phosphoesterase"/>
</dbReference>
<dbReference type="OrthoDB" id="2953802at2759"/>
<dbReference type="PROSITE" id="PS51318">
    <property type="entry name" value="TAT"/>
    <property type="match status" value="1"/>
</dbReference>
<proteinExistence type="inferred from homology"/>
<dbReference type="InterPro" id="IPR019546">
    <property type="entry name" value="TAT_signal_bac_arc"/>
</dbReference>
<dbReference type="NCBIfam" id="TIGR01409">
    <property type="entry name" value="TAT_signal_seq"/>
    <property type="match status" value="1"/>
</dbReference>
<dbReference type="Pfam" id="PF04185">
    <property type="entry name" value="Phosphoesterase"/>
    <property type="match status" value="1"/>
</dbReference>
<organism evidence="4 5">
    <name type="scientific">Necator americanus</name>
    <name type="common">Human hookworm</name>
    <dbReference type="NCBI Taxonomy" id="51031"/>
    <lineage>
        <taxon>Eukaryota</taxon>
        <taxon>Metazoa</taxon>
        <taxon>Ecdysozoa</taxon>
        <taxon>Nematoda</taxon>
        <taxon>Chromadorea</taxon>
        <taxon>Rhabditida</taxon>
        <taxon>Rhabditina</taxon>
        <taxon>Rhabditomorpha</taxon>
        <taxon>Strongyloidea</taxon>
        <taxon>Ancylostomatidae</taxon>
        <taxon>Bunostominae</taxon>
        <taxon>Necator</taxon>
    </lineage>
</organism>
<dbReference type="Proteomes" id="UP000053676">
    <property type="component" value="Unassembled WGS sequence"/>
</dbReference>
<protein>
    <recommendedName>
        <fullName evidence="2">phospholipase C</fullName>
        <ecNumber evidence="2">3.1.4.3</ecNumber>
    </recommendedName>
</protein>
<dbReference type="PANTHER" id="PTHR31956">
    <property type="entry name" value="NON-SPECIFIC PHOSPHOLIPASE C4-RELATED"/>
    <property type="match status" value="1"/>
</dbReference>
<evidence type="ECO:0000313" key="5">
    <source>
        <dbReference type="Proteomes" id="UP000053676"/>
    </source>
</evidence>
<feature type="non-terminal residue" evidence="4">
    <location>
        <position position="112"/>
    </location>
</feature>
<evidence type="ECO:0000256" key="3">
    <source>
        <dbReference type="ARBA" id="ARBA00022801"/>
    </source>
</evidence>
<dbReference type="KEGG" id="nai:NECAME_18989"/>
<reference evidence="5" key="1">
    <citation type="journal article" date="2014" name="Nat. Genet.">
        <title>Genome of the human hookworm Necator americanus.</title>
        <authorList>
            <person name="Tang Y.T."/>
            <person name="Gao X."/>
            <person name="Rosa B.A."/>
            <person name="Abubucker S."/>
            <person name="Hallsworth-Pepin K."/>
            <person name="Martin J."/>
            <person name="Tyagi R."/>
            <person name="Heizer E."/>
            <person name="Zhang X."/>
            <person name="Bhonagiri-Palsikar V."/>
            <person name="Minx P."/>
            <person name="Warren W.C."/>
            <person name="Wang Q."/>
            <person name="Zhan B."/>
            <person name="Hotez P.J."/>
            <person name="Sternberg P.W."/>
            <person name="Dougall A."/>
            <person name="Gaze S.T."/>
            <person name="Mulvenna J."/>
            <person name="Sotillo J."/>
            <person name="Ranganathan S."/>
            <person name="Rabelo E.M."/>
            <person name="Wilson R.K."/>
            <person name="Felgner P.L."/>
            <person name="Bethony J."/>
            <person name="Hawdon J.M."/>
            <person name="Gasser R.B."/>
            <person name="Loukas A."/>
            <person name="Mitreva M."/>
        </authorList>
    </citation>
    <scope>NUCLEOTIDE SEQUENCE [LARGE SCALE GENOMIC DNA]</scope>
</reference>
<dbReference type="STRING" id="51031.W2STJ8"/>
<dbReference type="InterPro" id="IPR017850">
    <property type="entry name" value="Alkaline_phosphatase_core_sf"/>
</dbReference>
<dbReference type="InterPro" id="IPR006311">
    <property type="entry name" value="TAT_signal"/>
</dbReference>
<name>W2STJ8_NECAM</name>
<keyword evidence="5" id="KW-1185">Reference proteome</keyword>
<keyword evidence="3" id="KW-0378">Hydrolase</keyword>
<accession>W2STJ8</accession>
<dbReference type="Gene3D" id="3.40.720.10">
    <property type="entry name" value="Alkaline Phosphatase, subunit A"/>
    <property type="match status" value="1"/>
</dbReference>
<comment type="similarity">
    <text evidence="1">Belongs to the bacterial phospholipase C family.</text>
</comment>
<evidence type="ECO:0000256" key="1">
    <source>
        <dbReference type="ARBA" id="ARBA00009717"/>
    </source>
</evidence>
<dbReference type="EMBL" id="KI665393">
    <property type="protein sequence ID" value="ETN72171.1"/>
    <property type="molecule type" value="Genomic_DNA"/>
</dbReference>
<dbReference type="EC" id="3.1.4.3" evidence="2"/>
<sequence>MTSRSRRDFLRTAAMSAGSATALTMLPQGIRNALAIPANNRTGSIRDVEHIVILMQENRSFDHYFGTLRGVRGFGDTRAITLPNGKPVWNQPLAAGVGEVLPFHPTAANLGL</sequence>
<evidence type="ECO:0000256" key="2">
    <source>
        <dbReference type="ARBA" id="ARBA00012018"/>
    </source>
</evidence>
<dbReference type="PANTHER" id="PTHR31956:SF1">
    <property type="entry name" value="NON-SPECIFIC PHOSPHOLIPASE C1"/>
    <property type="match status" value="1"/>
</dbReference>
<dbReference type="GO" id="GO:0034480">
    <property type="term" value="F:phosphatidylcholine phospholipase C activity"/>
    <property type="evidence" value="ECO:0007669"/>
    <property type="project" value="UniProtKB-EC"/>
</dbReference>
<dbReference type="AlphaFoldDB" id="W2STJ8"/>
<gene>
    <name evidence="4" type="ORF">NECAME_18989</name>
</gene>
<evidence type="ECO:0000313" key="4">
    <source>
        <dbReference type="EMBL" id="ETN72171.1"/>
    </source>
</evidence>